<proteinExistence type="predicted"/>
<evidence type="ECO:0000313" key="2">
    <source>
        <dbReference type="Proteomes" id="UP001172155"/>
    </source>
</evidence>
<reference evidence="1" key="1">
    <citation type="submission" date="2023-06" db="EMBL/GenBank/DDBJ databases">
        <title>Genome-scale phylogeny and comparative genomics of the fungal order Sordariales.</title>
        <authorList>
            <consortium name="Lawrence Berkeley National Laboratory"/>
            <person name="Hensen N."/>
            <person name="Bonometti L."/>
            <person name="Westerberg I."/>
            <person name="Brannstrom I.O."/>
            <person name="Guillou S."/>
            <person name="Cros-Aarteil S."/>
            <person name="Calhoun S."/>
            <person name="Haridas S."/>
            <person name="Kuo A."/>
            <person name="Mondo S."/>
            <person name="Pangilinan J."/>
            <person name="Riley R."/>
            <person name="LaButti K."/>
            <person name="Andreopoulos B."/>
            <person name="Lipzen A."/>
            <person name="Chen C."/>
            <person name="Yanf M."/>
            <person name="Daum C."/>
            <person name="Ng V."/>
            <person name="Clum A."/>
            <person name="Steindorff A."/>
            <person name="Ohm R."/>
            <person name="Martin F."/>
            <person name="Silar P."/>
            <person name="Natvig D."/>
            <person name="Lalanne C."/>
            <person name="Gautier V."/>
            <person name="Ament-velasquez S.L."/>
            <person name="Kruys A."/>
            <person name="Hutchinson M.I."/>
            <person name="Powell A.J."/>
            <person name="Barry K."/>
            <person name="Miller A.N."/>
            <person name="Grigoriev I.V."/>
            <person name="Debuchy R."/>
            <person name="Gladieux P."/>
            <person name="Thoren M.H."/>
            <person name="Johannesson H."/>
        </authorList>
    </citation>
    <scope>NUCLEOTIDE SEQUENCE</scope>
    <source>
        <strain evidence="1">SMH3187-1</strain>
    </source>
</reference>
<keyword evidence="2" id="KW-1185">Reference proteome</keyword>
<dbReference type="EMBL" id="JAUKUD010000005">
    <property type="protein sequence ID" value="KAK0743275.1"/>
    <property type="molecule type" value="Genomic_DNA"/>
</dbReference>
<comment type="caution">
    <text evidence="1">The sequence shown here is derived from an EMBL/GenBank/DDBJ whole genome shotgun (WGS) entry which is preliminary data.</text>
</comment>
<sequence>MPSLELVKLAAKRRCCLEVAAFLERRRHGASICHVFLAAETSVLVECLENLPNQRPKRRRGVGEEGAPKGPNFQLAALLDDGQVDTSLPCPSTRVRCKVSSAIDSTEAGARGPGATAPQRGDKETLCLVGRPDVRSAAVGLEEEIASGLGYLVVVQAPRQPRRIIGVAGDGTYDSDGALSKCPAVVVCPVKAWNGELV</sequence>
<dbReference type="AlphaFoldDB" id="A0AA40EPT9"/>
<accession>A0AA40EPT9</accession>
<evidence type="ECO:0000313" key="1">
    <source>
        <dbReference type="EMBL" id="KAK0743275.1"/>
    </source>
</evidence>
<organism evidence="1 2">
    <name type="scientific">Schizothecium vesticola</name>
    <dbReference type="NCBI Taxonomy" id="314040"/>
    <lineage>
        <taxon>Eukaryota</taxon>
        <taxon>Fungi</taxon>
        <taxon>Dikarya</taxon>
        <taxon>Ascomycota</taxon>
        <taxon>Pezizomycotina</taxon>
        <taxon>Sordariomycetes</taxon>
        <taxon>Sordariomycetidae</taxon>
        <taxon>Sordariales</taxon>
        <taxon>Schizotheciaceae</taxon>
        <taxon>Schizothecium</taxon>
    </lineage>
</organism>
<dbReference type="Proteomes" id="UP001172155">
    <property type="component" value="Unassembled WGS sequence"/>
</dbReference>
<gene>
    <name evidence="1" type="ORF">B0T18DRAFT_392084</name>
</gene>
<protein>
    <submittedName>
        <fullName evidence="1">Uncharacterized protein</fullName>
    </submittedName>
</protein>
<name>A0AA40EPT9_9PEZI</name>